<dbReference type="GO" id="GO:0005506">
    <property type="term" value="F:iron ion binding"/>
    <property type="evidence" value="ECO:0007669"/>
    <property type="project" value="InterPro"/>
</dbReference>
<keyword evidence="9" id="KW-1185">Reference proteome</keyword>
<evidence type="ECO:0000256" key="1">
    <source>
        <dbReference type="ARBA" id="ARBA00004370"/>
    </source>
</evidence>
<dbReference type="EMBL" id="CP036262">
    <property type="protein sequence ID" value="QDS91578.1"/>
    <property type="molecule type" value="Genomic_DNA"/>
</dbReference>
<dbReference type="Proteomes" id="UP000320672">
    <property type="component" value="Chromosome"/>
</dbReference>
<name>A0A517M9K8_9BACT</name>
<reference evidence="8 9" key="1">
    <citation type="submission" date="2019-02" db="EMBL/GenBank/DDBJ databases">
        <title>Deep-cultivation of Planctomycetes and their phenomic and genomic characterization uncovers novel biology.</title>
        <authorList>
            <person name="Wiegand S."/>
            <person name="Jogler M."/>
            <person name="Boedeker C."/>
            <person name="Pinto D."/>
            <person name="Vollmers J."/>
            <person name="Rivas-Marin E."/>
            <person name="Kohn T."/>
            <person name="Peeters S.H."/>
            <person name="Heuer A."/>
            <person name="Rast P."/>
            <person name="Oberbeckmann S."/>
            <person name="Bunk B."/>
            <person name="Jeske O."/>
            <person name="Meyerdierks A."/>
            <person name="Storesund J.E."/>
            <person name="Kallscheuer N."/>
            <person name="Luecker S."/>
            <person name="Lage O.M."/>
            <person name="Pohl T."/>
            <person name="Merkel B.J."/>
            <person name="Hornburger P."/>
            <person name="Mueller R.-W."/>
            <person name="Bruemmer F."/>
            <person name="Labrenz M."/>
            <person name="Spormann A.M."/>
            <person name="Op den Camp H."/>
            <person name="Overmann J."/>
            <person name="Amann R."/>
            <person name="Jetten M.S.M."/>
            <person name="Mascher T."/>
            <person name="Medema M.H."/>
            <person name="Devos D.P."/>
            <person name="Kaster A.-K."/>
            <person name="Ovreas L."/>
            <person name="Rohde M."/>
            <person name="Galperin M.Y."/>
            <person name="Jogler C."/>
        </authorList>
    </citation>
    <scope>NUCLEOTIDE SEQUENCE [LARGE SCALE GENOMIC DNA]</scope>
    <source>
        <strain evidence="8 9">FF011L</strain>
    </source>
</reference>
<dbReference type="GO" id="GO:0016491">
    <property type="term" value="F:oxidoreductase activity"/>
    <property type="evidence" value="ECO:0007669"/>
    <property type="project" value="InterPro"/>
</dbReference>
<evidence type="ECO:0000256" key="5">
    <source>
        <dbReference type="SAM" id="MobiDB-lite"/>
    </source>
</evidence>
<keyword evidence="4 6" id="KW-0472">Membrane</keyword>
<keyword evidence="2 6" id="KW-0812">Transmembrane</keyword>
<dbReference type="RefSeq" id="WP_145349624.1">
    <property type="nucleotide sequence ID" value="NZ_CP036262.1"/>
</dbReference>
<evidence type="ECO:0000256" key="2">
    <source>
        <dbReference type="ARBA" id="ARBA00022692"/>
    </source>
</evidence>
<dbReference type="InterPro" id="IPR050307">
    <property type="entry name" value="Sterol_Desaturase_Related"/>
</dbReference>
<feature type="domain" description="Fatty acid hydroxylase" evidence="7">
    <location>
        <begin position="108"/>
        <end position="243"/>
    </location>
</feature>
<feature type="compositionally biased region" description="Basic and acidic residues" evidence="5">
    <location>
        <begin position="267"/>
        <end position="279"/>
    </location>
</feature>
<evidence type="ECO:0000256" key="3">
    <source>
        <dbReference type="ARBA" id="ARBA00022989"/>
    </source>
</evidence>
<proteinExistence type="predicted"/>
<dbReference type="OrthoDB" id="9770329at2"/>
<keyword evidence="3 6" id="KW-1133">Transmembrane helix</keyword>
<evidence type="ECO:0000256" key="6">
    <source>
        <dbReference type="SAM" id="Phobius"/>
    </source>
</evidence>
<protein>
    <submittedName>
        <fullName evidence="8">Fatty acid hydroxylase superfamily protein</fullName>
    </submittedName>
</protein>
<dbReference type="GO" id="GO:0008610">
    <property type="term" value="P:lipid biosynthetic process"/>
    <property type="evidence" value="ECO:0007669"/>
    <property type="project" value="InterPro"/>
</dbReference>
<evidence type="ECO:0000313" key="9">
    <source>
        <dbReference type="Proteomes" id="UP000320672"/>
    </source>
</evidence>
<dbReference type="GO" id="GO:0016020">
    <property type="term" value="C:membrane"/>
    <property type="evidence" value="ECO:0007669"/>
    <property type="project" value="UniProtKB-SubCell"/>
</dbReference>
<evidence type="ECO:0000259" key="7">
    <source>
        <dbReference type="Pfam" id="PF04116"/>
    </source>
</evidence>
<dbReference type="PANTHER" id="PTHR11863">
    <property type="entry name" value="STEROL DESATURASE"/>
    <property type="match status" value="1"/>
</dbReference>
<dbReference type="KEGG" id="rml:FF011L_03080"/>
<dbReference type="Pfam" id="PF04116">
    <property type="entry name" value="FA_hydroxylase"/>
    <property type="match status" value="1"/>
</dbReference>
<evidence type="ECO:0000256" key="4">
    <source>
        <dbReference type="ARBA" id="ARBA00023136"/>
    </source>
</evidence>
<evidence type="ECO:0000313" key="8">
    <source>
        <dbReference type="EMBL" id="QDS91578.1"/>
    </source>
</evidence>
<feature type="transmembrane region" description="Helical" evidence="6">
    <location>
        <begin position="102"/>
        <end position="121"/>
    </location>
</feature>
<dbReference type="AlphaFoldDB" id="A0A517M9K8"/>
<feature type="region of interest" description="Disordered" evidence="5">
    <location>
        <begin position="260"/>
        <end position="301"/>
    </location>
</feature>
<feature type="transmembrane region" description="Helical" evidence="6">
    <location>
        <begin position="162"/>
        <end position="185"/>
    </location>
</feature>
<sequence>MSTSNLIATLATEFAAIFLFILVFGYLLPCGQSYYAYFVRTDPEKERRRIQERRPTKRGIRREVKLSLQTIAIFSILGTGLFEMYKAGMTSIYRDITLYGLWYLPLSFFLCLVIHDTFFYWTHRFMHWRPVFKYFHAGHHKSVSPSPWAIYAFQPAEAITQFLGIIMIVVFLPLHPLVLLAFLSYDTVVNVAGHTGFEMVPKWISQRRFFKGFNTVTHHDNHHTNMRVNFGAFFNVWDRWMGTFLDDQATTVSEDSVRQTLAAESEATERKTIRIDRAPGYRTPAPRPRRGVSPERSLGDH</sequence>
<accession>A0A517M9K8</accession>
<organism evidence="8 9">
    <name type="scientific">Roseimaritima multifibrata</name>
    <dbReference type="NCBI Taxonomy" id="1930274"/>
    <lineage>
        <taxon>Bacteria</taxon>
        <taxon>Pseudomonadati</taxon>
        <taxon>Planctomycetota</taxon>
        <taxon>Planctomycetia</taxon>
        <taxon>Pirellulales</taxon>
        <taxon>Pirellulaceae</taxon>
        <taxon>Roseimaritima</taxon>
    </lineage>
</organism>
<feature type="transmembrane region" description="Helical" evidence="6">
    <location>
        <begin position="6"/>
        <end position="28"/>
    </location>
</feature>
<gene>
    <name evidence="8" type="ORF">FF011L_03080</name>
</gene>
<dbReference type="InterPro" id="IPR006694">
    <property type="entry name" value="Fatty_acid_hydroxylase"/>
</dbReference>
<feature type="transmembrane region" description="Helical" evidence="6">
    <location>
        <begin position="64"/>
        <end position="82"/>
    </location>
</feature>
<comment type="subcellular location">
    <subcellularLocation>
        <location evidence="1">Membrane</location>
    </subcellularLocation>
</comment>